<dbReference type="InterPro" id="IPR057326">
    <property type="entry name" value="KR_dom"/>
</dbReference>
<dbReference type="SUPFAM" id="SSF51735">
    <property type="entry name" value="NAD(P)-binding Rossmann-fold domains"/>
    <property type="match status" value="1"/>
</dbReference>
<dbReference type="InterPro" id="IPR020904">
    <property type="entry name" value="Sc_DH/Rdtase_CS"/>
</dbReference>
<dbReference type="OrthoDB" id="517007at2"/>
<comment type="similarity">
    <text evidence="1">Belongs to the short-chain dehydrogenases/reductases (SDR) family.</text>
</comment>
<evidence type="ECO:0000313" key="5">
    <source>
        <dbReference type="Proteomes" id="UP000001937"/>
    </source>
</evidence>
<dbReference type="PRINTS" id="PR00080">
    <property type="entry name" value="SDRFAMILY"/>
</dbReference>
<protein>
    <submittedName>
        <fullName evidence="4">Short-chain dehydrogenase/reductase SDR</fullName>
    </submittedName>
</protein>
<dbReference type="EMBL" id="CP000249">
    <property type="protein sequence ID" value="ABD09754.1"/>
    <property type="molecule type" value="Genomic_DNA"/>
</dbReference>
<dbReference type="GO" id="GO:0016616">
    <property type="term" value="F:oxidoreductase activity, acting on the CH-OH group of donors, NAD or NADP as acceptor"/>
    <property type="evidence" value="ECO:0007669"/>
    <property type="project" value="UniProtKB-ARBA"/>
</dbReference>
<organism evidence="4 5">
    <name type="scientific">Frankia casuarinae (strain DSM 45818 / CECT 9043 / HFP020203 / CcI3)</name>
    <dbReference type="NCBI Taxonomy" id="106370"/>
    <lineage>
        <taxon>Bacteria</taxon>
        <taxon>Bacillati</taxon>
        <taxon>Actinomycetota</taxon>
        <taxon>Actinomycetes</taxon>
        <taxon>Frankiales</taxon>
        <taxon>Frankiaceae</taxon>
        <taxon>Frankia</taxon>
    </lineage>
</organism>
<dbReference type="PhylomeDB" id="Q2JG38"/>
<evidence type="ECO:0000313" key="4">
    <source>
        <dbReference type="EMBL" id="ABD09754.1"/>
    </source>
</evidence>
<dbReference type="Gene3D" id="3.40.50.720">
    <property type="entry name" value="NAD(P)-binding Rossmann-like Domain"/>
    <property type="match status" value="1"/>
</dbReference>
<proteinExistence type="inferred from homology"/>
<dbReference type="HOGENOM" id="CLU_010194_1_1_11"/>
<keyword evidence="2" id="KW-0560">Oxidoreductase</keyword>
<keyword evidence="5" id="KW-1185">Reference proteome</keyword>
<accession>Q2JG38</accession>
<evidence type="ECO:0000256" key="2">
    <source>
        <dbReference type="ARBA" id="ARBA00023002"/>
    </source>
</evidence>
<feature type="domain" description="Ketoreductase" evidence="3">
    <location>
        <begin position="12"/>
        <end position="191"/>
    </location>
</feature>
<dbReference type="PROSITE" id="PS00061">
    <property type="entry name" value="ADH_SHORT"/>
    <property type="match status" value="1"/>
</dbReference>
<reference evidence="4 5" key="1">
    <citation type="journal article" date="2007" name="Genome Res.">
        <title>Genome characteristics of facultatively symbiotic Frankia sp. strains reflect host range and host plant biogeography.</title>
        <authorList>
            <person name="Normand P."/>
            <person name="Lapierre P."/>
            <person name="Tisa L.S."/>
            <person name="Gogarten J.P."/>
            <person name="Alloisio N."/>
            <person name="Bagnarol E."/>
            <person name="Bassi C.A."/>
            <person name="Berry A.M."/>
            <person name="Bickhart D.M."/>
            <person name="Choisne N."/>
            <person name="Couloux A."/>
            <person name="Cournoyer B."/>
            <person name="Cruveiller S."/>
            <person name="Daubin V."/>
            <person name="Demange N."/>
            <person name="Francino M.P."/>
            <person name="Goltsman E."/>
            <person name="Huang Y."/>
            <person name="Kopp O.R."/>
            <person name="Labarre L."/>
            <person name="Lapidus A."/>
            <person name="Lavire C."/>
            <person name="Marechal J."/>
            <person name="Martinez M."/>
            <person name="Mastronunzio J.E."/>
            <person name="Mullin B.C."/>
            <person name="Niemann J."/>
            <person name="Pujic P."/>
            <person name="Rawnsley T."/>
            <person name="Rouy Z."/>
            <person name="Schenowitz C."/>
            <person name="Sellstedt A."/>
            <person name="Tavares F."/>
            <person name="Tomkins J.P."/>
            <person name="Vallenet D."/>
            <person name="Valverde C."/>
            <person name="Wall L.G."/>
            <person name="Wang Y."/>
            <person name="Medigue C."/>
            <person name="Benson D.R."/>
        </authorList>
    </citation>
    <scope>NUCLEOTIDE SEQUENCE [LARGE SCALE GENOMIC DNA]</scope>
    <source>
        <strain evidence="5">DSM 45818 / CECT 9043 / CcI3</strain>
    </source>
</reference>
<sequence length="253" mass="26529">MSVLDRFRLDGRVAVVTGASSGLGVDFARGLAEAGADVALGARRVDRLTATAEFVEKEGRRALPVATDVTDPASCEHLVAAAMETFGRVDILVNNAGIGTAVPALKETPQQFRSVIDVNLGGCYWMAQATARVMRPGSSIVNISSVLGLTTAGLPQAAYAASKAALVGLTRDLAQQWTGRRGIRVNALAPGFFHSEMTDAYQPEYLETQLPRVLGGRFGEPEELTAALLFLASDAGSFVTGQTLAVDGGFTIT</sequence>
<evidence type="ECO:0000256" key="1">
    <source>
        <dbReference type="ARBA" id="ARBA00006484"/>
    </source>
</evidence>
<dbReference type="PRINTS" id="PR00081">
    <property type="entry name" value="GDHRDH"/>
</dbReference>
<dbReference type="InterPro" id="IPR002347">
    <property type="entry name" value="SDR_fam"/>
</dbReference>
<dbReference type="FunFam" id="3.40.50.720:FF:000084">
    <property type="entry name" value="Short-chain dehydrogenase reductase"/>
    <property type="match status" value="1"/>
</dbReference>
<dbReference type="NCBIfam" id="NF005559">
    <property type="entry name" value="PRK07231.1"/>
    <property type="match status" value="1"/>
</dbReference>
<dbReference type="PANTHER" id="PTHR42760">
    <property type="entry name" value="SHORT-CHAIN DEHYDROGENASES/REDUCTASES FAMILY MEMBER"/>
    <property type="match status" value="1"/>
</dbReference>
<evidence type="ECO:0000259" key="3">
    <source>
        <dbReference type="SMART" id="SM00822"/>
    </source>
</evidence>
<dbReference type="STRING" id="106370.Francci3_0367"/>
<dbReference type="AlphaFoldDB" id="Q2JG38"/>
<dbReference type="PANTHER" id="PTHR42760:SF133">
    <property type="entry name" value="3-OXOACYL-[ACYL-CARRIER-PROTEIN] REDUCTASE"/>
    <property type="match status" value="1"/>
</dbReference>
<dbReference type="RefSeq" id="WP_011434832.1">
    <property type="nucleotide sequence ID" value="NC_007777.1"/>
</dbReference>
<dbReference type="KEGG" id="fra:Francci3_0367"/>
<gene>
    <name evidence="4" type="ordered locus">Francci3_0367</name>
</gene>
<dbReference type="InterPro" id="IPR036291">
    <property type="entry name" value="NAD(P)-bd_dom_sf"/>
</dbReference>
<dbReference type="SMART" id="SM00822">
    <property type="entry name" value="PKS_KR"/>
    <property type="match status" value="1"/>
</dbReference>
<name>Q2JG38_FRACC</name>
<dbReference type="Pfam" id="PF13561">
    <property type="entry name" value="adh_short_C2"/>
    <property type="match status" value="1"/>
</dbReference>
<dbReference type="eggNOG" id="COG1028">
    <property type="taxonomic scope" value="Bacteria"/>
</dbReference>
<dbReference type="Proteomes" id="UP000001937">
    <property type="component" value="Chromosome"/>
</dbReference>